<evidence type="ECO:0000256" key="3">
    <source>
        <dbReference type="ARBA" id="ARBA00023125"/>
    </source>
</evidence>
<dbReference type="GO" id="GO:0006355">
    <property type="term" value="P:regulation of DNA-templated transcription"/>
    <property type="evidence" value="ECO:0007669"/>
    <property type="project" value="InterPro"/>
</dbReference>
<proteinExistence type="inferred from homology"/>
<dbReference type="GO" id="GO:0000160">
    <property type="term" value="P:phosphorelay signal transduction system"/>
    <property type="evidence" value="ECO:0007669"/>
    <property type="project" value="InterPro"/>
</dbReference>
<dbReference type="InterPro" id="IPR001867">
    <property type="entry name" value="OmpR/PhoB-type_DNA-bd"/>
</dbReference>
<dbReference type="Pfam" id="PF00486">
    <property type="entry name" value="Trans_reg_C"/>
    <property type="match status" value="1"/>
</dbReference>
<keyword evidence="2" id="KW-0805">Transcription regulation</keyword>
<feature type="compositionally biased region" description="Basic and acidic residues" evidence="6">
    <location>
        <begin position="461"/>
        <end position="471"/>
    </location>
</feature>
<dbReference type="SUPFAM" id="SSF46894">
    <property type="entry name" value="C-terminal effector domain of the bipartite response regulators"/>
    <property type="match status" value="1"/>
</dbReference>
<organism evidence="8 9">
    <name type="scientific">Planobispora takensis</name>
    <dbReference type="NCBI Taxonomy" id="1367882"/>
    <lineage>
        <taxon>Bacteria</taxon>
        <taxon>Bacillati</taxon>
        <taxon>Actinomycetota</taxon>
        <taxon>Actinomycetes</taxon>
        <taxon>Streptosporangiales</taxon>
        <taxon>Streptosporangiaceae</taxon>
        <taxon>Planobispora</taxon>
    </lineage>
</organism>
<protein>
    <recommendedName>
        <fullName evidence="7">OmpR/PhoB-type domain-containing protein</fullName>
    </recommendedName>
</protein>
<evidence type="ECO:0000256" key="4">
    <source>
        <dbReference type="ARBA" id="ARBA00023163"/>
    </source>
</evidence>
<dbReference type="Gene3D" id="3.40.50.300">
    <property type="entry name" value="P-loop containing nucleotide triphosphate hydrolases"/>
    <property type="match status" value="1"/>
</dbReference>
<dbReference type="Pfam" id="PF13191">
    <property type="entry name" value="AAA_16"/>
    <property type="match status" value="1"/>
</dbReference>
<feature type="domain" description="OmpR/PhoB-type" evidence="7">
    <location>
        <begin position="7"/>
        <end position="112"/>
    </location>
</feature>
<dbReference type="SUPFAM" id="SSF52540">
    <property type="entry name" value="P-loop containing nucleoside triphosphate hydrolases"/>
    <property type="match status" value="1"/>
</dbReference>
<dbReference type="AlphaFoldDB" id="A0A8J3T4N2"/>
<keyword evidence="4" id="KW-0804">Transcription</keyword>
<dbReference type="Gene3D" id="1.25.40.10">
    <property type="entry name" value="Tetratricopeptide repeat domain"/>
    <property type="match status" value="2"/>
</dbReference>
<dbReference type="SMART" id="SM01043">
    <property type="entry name" value="BTAD"/>
    <property type="match status" value="1"/>
</dbReference>
<keyword evidence="3 5" id="KW-0238">DNA-binding</keyword>
<evidence type="ECO:0000256" key="1">
    <source>
        <dbReference type="ARBA" id="ARBA00005820"/>
    </source>
</evidence>
<dbReference type="PROSITE" id="PS51755">
    <property type="entry name" value="OMPR_PHOB"/>
    <property type="match status" value="1"/>
</dbReference>
<evidence type="ECO:0000256" key="6">
    <source>
        <dbReference type="SAM" id="MobiDB-lite"/>
    </source>
</evidence>
<accession>A0A8J3T4N2</accession>
<evidence type="ECO:0000259" key="7">
    <source>
        <dbReference type="PROSITE" id="PS51755"/>
    </source>
</evidence>
<evidence type="ECO:0000256" key="5">
    <source>
        <dbReference type="PROSITE-ProRule" id="PRU01091"/>
    </source>
</evidence>
<name>A0A8J3T4N2_9ACTN</name>
<dbReference type="InterPro" id="IPR011990">
    <property type="entry name" value="TPR-like_helical_dom_sf"/>
</dbReference>
<dbReference type="InterPro" id="IPR016032">
    <property type="entry name" value="Sig_transdc_resp-reg_C-effctor"/>
</dbReference>
<evidence type="ECO:0000313" key="8">
    <source>
        <dbReference type="EMBL" id="GII05638.1"/>
    </source>
</evidence>
<dbReference type="Pfam" id="PF03704">
    <property type="entry name" value="BTAD"/>
    <property type="match status" value="1"/>
</dbReference>
<dbReference type="SUPFAM" id="SSF48452">
    <property type="entry name" value="TPR-like"/>
    <property type="match status" value="1"/>
</dbReference>
<evidence type="ECO:0000313" key="9">
    <source>
        <dbReference type="Proteomes" id="UP000634476"/>
    </source>
</evidence>
<dbReference type="InterPro" id="IPR051677">
    <property type="entry name" value="AfsR-DnrI-RedD_regulator"/>
</dbReference>
<dbReference type="InterPro" id="IPR005158">
    <property type="entry name" value="BTAD"/>
</dbReference>
<reference evidence="8" key="1">
    <citation type="submission" date="2021-01" db="EMBL/GenBank/DDBJ databases">
        <title>Whole genome shotgun sequence of Planobispora takensis NBRC 109077.</title>
        <authorList>
            <person name="Komaki H."/>
            <person name="Tamura T."/>
        </authorList>
    </citation>
    <scope>NUCLEOTIDE SEQUENCE</scope>
    <source>
        <strain evidence="8">NBRC 109077</strain>
    </source>
</reference>
<dbReference type="RefSeq" id="WP_203879841.1">
    <property type="nucleotide sequence ID" value="NZ_BOOK01000073.1"/>
</dbReference>
<dbReference type="PANTHER" id="PTHR35807">
    <property type="entry name" value="TRANSCRIPTIONAL REGULATOR REDD-RELATED"/>
    <property type="match status" value="1"/>
</dbReference>
<dbReference type="CDD" id="cd15831">
    <property type="entry name" value="BTAD"/>
    <property type="match status" value="1"/>
</dbReference>
<dbReference type="InterPro" id="IPR036388">
    <property type="entry name" value="WH-like_DNA-bd_sf"/>
</dbReference>
<comment type="caution">
    <text evidence="8">The sequence shown here is derived from an EMBL/GenBank/DDBJ whole genome shotgun (WGS) entry which is preliminary data.</text>
</comment>
<feature type="region of interest" description="Disordered" evidence="6">
    <location>
        <begin position="303"/>
        <end position="331"/>
    </location>
</feature>
<gene>
    <name evidence="8" type="ORF">Pta02_76460</name>
</gene>
<dbReference type="InterPro" id="IPR027417">
    <property type="entry name" value="P-loop_NTPase"/>
</dbReference>
<dbReference type="EMBL" id="BOOK01000073">
    <property type="protein sequence ID" value="GII05638.1"/>
    <property type="molecule type" value="Genomic_DNA"/>
</dbReference>
<sequence>MRAPAGDEDGTRTGLDFRILGPLEVADASGTVLDIGSRKQRAVLMLLLLNAPHVVPLDQLIDRLWADEPPSSATGTLQAYISQLRRVLEPLRSPRSPSRVLRTREPGYLLDVTAAQIDAGRFTAAAEAAHAALAGGRPGEVERILGPALAQWRGEPLADFPEDPFARPAAARLVETRLSALSVRAEARLALGRHAEVVVEAERLLTLDPYREGLWSLLMRALYRDRRQAEALAAYQRCRTLLGEEVGLDPGPQLRRLEQAILDQDESLDGPWPPAAAVSVPAPSVVSPVPVSPDAPVCGVPAPDAPAPGPSVPGGSIPRPAPGPAGGLPRLVGREPHLRRIAERLDDAGRGRGGVLLIGGESGIGKTRLAEAAAEMAAERGLTAVWSRCVEGRGAPAFWPWIQVLQALGEGHGGLEEVLHRLTGDDPLKGPSGEPSEEPSGEPHGGGRTGADGSPPAVPQDRTRQDRAREAVDPDTARFLLYDAIAGALTRRTAGAPVLVLMEDIHWADAASLKLLTFLGGDLHRTPLLVLATMRPEPAGPDEPAEARQALTGALGELTRQRGTERMNVTAFTAEQITDYLGGGDPDLARALRDRTGGNPFFLGELLRLLSSVHPLDRVTAADVVALAVPDGVRDVITQRVSRLPEDSQTLLRVAAVIGRDVDADVLEAASGIGGARLMMLLEPAVATGLLAEVEGGWDYRFSHALVQEALYAGLSRLQRAQLHGRVGEAAESLARGGLDARLPVLAHHFGMAARVGYAAKAASYAARAAAQAAARLAYDEAVMFWEQALACLDPSAPQAPSSRCSLLVELGRARRVTGDVVGARAALDEAVTLATDLGDDDAVIEAATVFGGITLWNWRAYGVVDRRMVAVLEDQLSRLPAGQESRRAELLGTLGVELYYGERQREGQRYAAEAVALARGIGDPQLLARALNNFIIAAWTPENDEERYRAAEEILTLPGLARATEIIARMHRMPGYLRAGMLADFDAELARCLRLTAEVRMPEIETQVTYAAVGRAMLDGDWDEADRLTAAATDAYRRTSLWGPDALKTACTFFAAWGRGRQPEGLLDRLIEAGDDDSDRMLRPTAVLAALEAGDEALAHRLIDRWGVAIERDWAWQYTAWQWGLVSARIGRPDPHGLLEELTPIASQLMTMGTGCVSWGALDDVVALLLRRTGRIEEALAHAERAAGAHRRLGLRHLERRSAELAGELRGALRS</sequence>
<dbReference type="GO" id="GO:0003677">
    <property type="term" value="F:DNA binding"/>
    <property type="evidence" value="ECO:0007669"/>
    <property type="project" value="UniProtKB-UniRule"/>
</dbReference>
<keyword evidence="9" id="KW-1185">Reference proteome</keyword>
<dbReference type="Proteomes" id="UP000634476">
    <property type="component" value="Unassembled WGS sequence"/>
</dbReference>
<comment type="similarity">
    <text evidence="1">Belongs to the AfsR/DnrI/RedD regulatory family.</text>
</comment>
<feature type="region of interest" description="Disordered" evidence="6">
    <location>
        <begin position="422"/>
        <end position="471"/>
    </location>
</feature>
<dbReference type="InterPro" id="IPR041664">
    <property type="entry name" value="AAA_16"/>
</dbReference>
<dbReference type="PANTHER" id="PTHR35807:SF1">
    <property type="entry name" value="TRANSCRIPTIONAL REGULATOR REDD"/>
    <property type="match status" value="1"/>
</dbReference>
<evidence type="ECO:0000256" key="2">
    <source>
        <dbReference type="ARBA" id="ARBA00023015"/>
    </source>
</evidence>
<dbReference type="SMART" id="SM00862">
    <property type="entry name" value="Trans_reg_C"/>
    <property type="match status" value="1"/>
</dbReference>
<dbReference type="Gene3D" id="1.10.10.10">
    <property type="entry name" value="Winged helix-like DNA-binding domain superfamily/Winged helix DNA-binding domain"/>
    <property type="match status" value="1"/>
</dbReference>
<feature type="DNA-binding region" description="OmpR/PhoB-type" evidence="5">
    <location>
        <begin position="7"/>
        <end position="112"/>
    </location>
</feature>